<name>A0AAU8K7Q6_9ACTN</name>
<gene>
    <name evidence="1" type="ORF">ABWK59_32390</name>
</gene>
<proteinExistence type="predicted"/>
<evidence type="ECO:0000313" key="1">
    <source>
        <dbReference type="EMBL" id="XCM83293.1"/>
    </source>
</evidence>
<organism evidence="1">
    <name type="scientific">Kitasatospora camelliae</name>
    <dbReference type="NCBI Taxonomy" id="3156397"/>
    <lineage>
        <taxon>Bacteria</taxon>
        <taxon>Bacillati</taxon>
        <taxon>Actinomycetota</taxon>
        <taxon>Actinomycetes</taxon>
        <taxon>Kitasatosporales</taxon>
        <taxon>Streptomycetaceae</taxon>
        <taxon>Kitasatospora</taxon>
    </lineage>
</organism>
<reference evidence="1" key="1">
    <citation type="submission" date="2024-06" db="EMBL/GenBank/DDBJ databases">
        <title>The genome sequences of Kitasatospora sp. strain HUAS MG31.</title>
        <authorList>
            <person name="Mo P."/>
        </authorList>
    </citation>
    <scope>NUCLEOTIDE SEQUENCE</scope>
    <source>
        <strain evidence="1">HUAS MG31</strain>
    </source>
</reference>
<protein>
    <submittedName>
        <fullName evidence="1">Uncharacterized protein</fullName>
    </submittedName>
</protein>
<dbReference type="KEGG" id="kcm:ABWK59_32390"/>
<dbReference type="EMBL" id="CP159872">
    <property type="protein sequence ID" value="XCM83293.1"/>
    <property type="molecule type" value="Genomic_DNA"/>
</dbReference>
<accession>A0AAU8K7Q6</accession>
<dbReference type="RefSeq" id="WP_354644228.1">
    <property type="nucleotide sequence ID" value="NZ_CP159872.1"/>
</dbReference>
<dbReference type="AlphaFoldDB" id="A0AAU8K7Q6"/>
<sequence length="102" mass="11187">MSVNINVSLSVTGLTDQPQVERVVEELRELMGEEGISREVEVSRAGGTDGDLGVVAANGPFPLSISRFSQWQPHFEGMVAFTVREVAPQARIAIDWGYPDER</sequence>